<proteinExistence type="predicted"/>
<accession>A0ACB8S1J2</accession>
<sequence>MDFDTYGLVSASSSYIAPGEVAPAVIMNLQQILVGKYFFLAGLTVLLYDHLITFPAEIQTVWKKKKTFVLYLFLVIRYYAPIAVAIVCFGFFSTAMTRDRVYALYNRNKVILIGLVTILAAQTAAGLWQYTVKGATPAPLPLDNYEFHFCIYLPPKRIGHLSTMYVFWELGFDSLIFLLTISRTVYMFWRHQVARSNNSPGLIALLIRDGAFYFGAIFSMNLMWVIMIMHAPTGLRAIASIPSSCITTVFICRITLNLRTTVYGPAQLFERTQNNIPLTEVHKSTASPRTRRSNYAPFDPTATENLQIHIRTEYEGDTSGSHSFPFSNGNGYGVETLDRKPTGSFGAV</sequence>
<name>A0ACB8S1J2_9AGAM</name>
<reference evidence="1" key="1">
    <citation type="submission" date="2021-02" db="EMBL/GenBank/DDBJ databases">
        <authorList>
            <consortium name="DOE Joint Genome Institute"/>
            <person name="Ahrendt S."/>
            <person name="Looney B.P."/>
            <person name="Miyauchi S."/>
            <person name="Morin E."/>
            <person name="Drula E."/>
            <person name="Courty P.E."/>
            <person name="Chicoki N."/>
            <person name="Fauchery L."/>
            <person name="Kohler A."/>
            <person name="Kuo A."/>
            <person name="Labutti K."/>
            <person name="Pangilinan J."/>
            <person name="Lipzen A."/>
            <person name="Riley R."/>
            <person name="Andreopoulos W."/>
            <person name="He G."/>
            <person name="Johnson J."/>
            <person name="Barry K.W."/>
            <person name="Grigoriev I.V."/>
            <person name="Nagy L."/>
            <person name="Hibbett D."/>
            <person name="Henrissat B."/>
            <person name="Matheny P.B."/>
            <person name="Labbe J."/>
            <person name="Martin F."/>
        </authorList>
    </citation>
    <scope>NUCLEOTIDE SEQUENCE</scope>
    <source>
        <strain evidence="1">FP105234-sp</strain>
    </source>
</reference>
<dbReference type="EMBL" id="MU275863">
    <property type="protein sequence ID" value="KAI0050308.1"/>
    <property type="molecule type" value="Genomic_DNA"/>
</dbReference>
<dbReference type="Proteomes" id="UP000814033">
    <property type="component" value="Unassembled WGS sequence"/>
</dbReference>
<protein>
    <submittedName>
        <fullName evidence="1">Uncharacterized protein</fullName>
    </submittedName>
</protein>
<reference evidence="1" key="2">
    <citation type="journal article" date="2022" name="New Phytol.">
        <title>Evolutionary transition to the ectomycorrhizal habit in the genomes of a hyperdiverse lineage of mushroom-forming fungi.</title>
        <authorList>
            <person name="Looney B."/>
            <person name="Miyauchi S."/>
            <person name="Morin E."/>
            <person name="Drula E."/>
            <person name="Courty P.E."/>
            <person name="Kohler A."/>
            <person name="Kuo A."/>
            <person name="LaButti K."/>
            <person name="Pangilinan J."/>
            <person name="Lipzen A."/>
            <person name="Riley R."/>
            <person name="Andreopoulos W."/>
            <person name="He G."/>
            <person name="Johnson J."/>
            <person name="Nolan M."/>
            <person name="Tritt A."/>
            <person name="Barry K.W."/>
            <person name="Grigoriev I.V."/>
            <person name="Nagy L.G."/>
            <person name="Hibbett D."/>
            <person name="Henrissat B."/>
            <person name="Matheny P.B."/>
            <person name="Labbe J."/>
            <person name="Martin F.M."/>
        </authorList>
    </citation>
    <scope>NUCLEOTIDE SEQUENCE</scope>
    <source>
        <strain evidence="1">FP105234-sp</strain>
    </source>
</reference>
<evidence type="ECO:0000313" key="2">
    <source>
        <dbReference type="Proteomes" id="UP000814033"/>
    </source>
</evidence>
<organism evidence="1 2">
    <name type="scientific">Auriscalpium vulgare</name>
    <dbReference type="NCBI Taxonomy" id="40419"/>
    <lineage>
        <taxon>Eukaryota</taxon>
        <taxon>Fungi</taxon>
        <taxon>Dikarya</taxon>
        <taxon>Basidiomycota</taxon>
        <taxon>Agaricomycotina</taxon>
        <taxon>Agaricomycetes</taxon>
        <taxon>Russulales</taxon>
        <taxon>Auriscalpiaceae</taxon>
        <taxon>Auriscalpium</taxon>
    </lineage>
</organism>
<evidence type="ECO:0000313" key="1">
    <source>
        <dbReference type="EMBL" id="KAI0050308.1"/>
    </source>
</evidence>
<keyword evidence="2" id="KW-1185">Reference proteome</keyword>
<comment type="caution">
    <text evidence="1">The sequence shown here is derived from an EMBL/GenBank/DDBJ whole genome shotgun (WGS) entry which is preliminary data.</text>
</comment>
<gene>
    <name evidence="1" type="ORF">FA95DRAFT_1603661</name>
</gene>